<keyword evidence="6" id="KW-0442">Lipid degradation</keyword>
<evidence type="ECO:0000256" key="1">
    <source>
        <dbReference type="ARBA" id="ARBA00005637"/>
    </source>
</evidence>
<dbReference type="HOGENOM" id="CLU_015456_2_0_1"/>
<dbReference type="InterPro" id="IPR013785">
    <property type="entry name" value="Aldolase_TIM"/>
</dbReference>
<dbReference type="STRING" id="225164.V4AZ55"/>
<protein>
    <recommendedName>
        <fullName evidence="2">galactosylceramidase</fullName>
        <ecNumber evidence="2">3.2.1.46</ecNumber>
    </recommendedName>
    <alternativeName>
        <fullName evidence="11">Galactosylceramidase</fullName>
    </alternativeName>
</protein>
<dbReference type="InterPro" id="IPR049161">
    <property type="entry name" value="GH59_cat"/>
</dbReference>
<keyword evidence="8" id="KW-1015">Disulfide bond</keyword>
<name>V4AZ55_LOTGI</name>
<keyword evidence="5" id="KW-0746">Sphingolipid metabolism</keyword>
<feature type="signal peptide" evidence="14">
    <location>
        <begin position="1"/>
        <end position="17"/>
    </location>
</feature>
<evidence type="ECO:0000313" key="19">
    <source>
        <dbReference type="Proteomes" id="UP000030746"/>
    </source>
</evidence>
<reference evidence="18 19" key="1">
    <citation type="journal article" date="2013" name="Nature">
        <title>Insights into bilaterian evolution from three spiralian genomes.</title>
        <authorList>
            <person name="Simakov O."/>
            <person name="Marletaz F."/>
            <person name="Cho S.J."/>
            <person name="Edsinger-Gonzales E."/>
            <person name="Havlak P."/>
            <person name="Hellsten U."/>
            <person name="Kuo D.H."/>
            <person name="Larsson T."/>
            <person name="Lv J."/>
            <person name="Arendt D."/>
            <person name="Savage R."/>
            <person name="Osoegawa K."/>
            <person name="de Jong P."/>
            <person name="Grimwood J."/>
            <person name="Chapman J.A."/>
            <person name="Shapiro H."/>
            <person name="Aerts A."/>
            <person name="Otillar R.P."/>
            <person name="Terry A.Y."/>
            <person name="Boore J.L."/>
            <person name="Grigoriev I.V."/>
            <person name="Lindberg D.R."/>
            <person name="Seaver E.C."/>
            <person name="Weisblat D.A."/>
            <person name="Putnam N.H."/>
            <person name="Rokhsar D.S."/>
        </authorList>
    </citation>
    <scope>NUCLEOTIDE SEQUENCE [LARGE SCALE GENOMIC DNA]</scope>
</reference>
<dbReference type="AlphaFoldDB" id="V4AZ55"/>
<keyword evidence="9" id="KW-0325">Glycoprotein</keyword>
<evidence type="ECO:0000256" key="4">
    <source>
        <dbReference type="ARBA" id="ARBA00022801"/>
    </source>
</evidence>
<comment type="similarity">
    <text evidence="1">Belongs to the glycosyl hydrolase 59 family.</text>
</comment>
<keyword evidence="19" id="KW-1185">Reference proteome</keyword>
<evidence type="ECO:0000256" key="10">
    <source>
        <dbReference type="ARBA" id="ARBA00023295"/>
    </source>
</evidence>
<evidence type="ECO:0000259" key="17">
    <source>
        <dbReference type="Pfam" id="PF21708"/>
    </source>
</evidence>
<dbReference type="InterPro" id="IPR017853">
    <property type="entry name" value="GH"/>
</dbReference>
<keyword evidence="7" id="KW-0443">Lipid metabolism</keyword>
<feature type="domain" description="Glycosyl hydrolase family 59 central" evidence="16">
    <location>
        <begin position="375"/>
        <end position="494"/>
    </location>
</feature>
<dbReference type="Gene3D" id="3.20.20.80">
    <property type="entry name" value="Glycosidases"/>
    <property type="match status" value="1"/>
</dbReference>
<dbReference type="InterPro" id="IPR001286">
    <property type="entry name" value="Glyco_hydro_59"/>
</dbReference>
<accession>V4AZ55</accession>
<dbReference type="OrthoDB" id="440760at2759"/>
<dbReference type="SUPFAM" id="SSF51445">
    <property type="entry name" value="(Trans)glycosidases"/>
    <property type="match status" value="1"/>
</dbReference>
<feature type="chain" id="PRO_5004716458" description="galactosylceramidase" evidence="14">
    <location>
        <begin position="18"/>
        <end position="707"/>
    </location>
</feature>
<dbReference type="PANTHER" id="PTHR15172">
    <property type="entry name" value="GALACTOCEREBROSIDASE"/>
    <property type="match status" value="1"/>
</dbReference>
<organism evidence="18 19">
    <name type="scientific">Lottia gigantea</name>
    <name type="common">Giant owl limpet</name>
    <dbReference type="NCBI Taxonomy" id="225164"/>
    <lineage>
        <taxon>Eukaryota</taxon>
        <taxon>Metazoa</taxon>
        <taxon>Spiralia</taxon>
        <taxon>Lophotrochozoa</taxon>
        <taxon>Mollusca</taxon>
        <taxon>Gastropoda</taxon>
        <taxon>Patellogastropoda</taxon>
        <taxon>Lottioidea</taxon>
        <taxon>Lottiidae</taxon>
        <taxon>Lottia</taxon>
    </lineage>
</organism>
<evidence type="ECO:0000259" key="16">
    <source>
        <dbReference type="Pfam" id="PF17387"/>
    </source>
</evidence>
<dbReference type="InterPro" id="IPR049162">
    <property type="entry name" value="GH59_C"/>
</dbReference>
<keyword evidence="3 14" id="KW-0732">Signal</keyword>
<dbReference type="GO" id="GO:0016020">
    <property type="term" value="C:membrane"/>
    <property type="evidence" value="ECO:0007669"/>
    <property type="project" value="GOC"/>
</dbReference>
<feature type="active site" description="Proton donor/acceptor" evidence="12">
    <location>
        <position position="216"/>
    </location>
</feature>
<dbReference type="InterPro" id="IPR035394">
    <property type="entry name" value="Glyco_hydro_59_dom"/>
</dbReference>
<dbReference type="OMA" id="NRNYVHG"/>
<evidence type="ECO:0000313" key="18">
    <source>
        <dbReference type="EMBL" id="ESO99011.1"/>
    </source>
</evidence>
<dbReference type="GO" id="GO:0006683">
    <property type="term" value="P:galactosylceramide catabolic process"/>
    <property type="evidence" value="ECO:0007669"/>
    <property type="project" value="InterPro"/>
</dbReference>
<evidence type="ECO:0000256" key="13">
    <source>
        <dbReference type="SAM" id="Phobius"/>
    </source>
</evidence>
<keyword evidence="13" id="KW-1133">Transmembrane helix</keyword>
<dbReference type="EC" id="3.2.1.46" evidence="2"/>
<evidence type="ECO:0000256" key="3">
    <source>
        <dbReference type="ARBA" id="ARBA00022729"/>
    </source>
</evidence>
<dbReference type="Pfam" id="PF21708">
    <property type="entry name" value="Glyco_hydro_59_C"/>
    <property type="match status" value="1"/>
</dbReference>
<feature type="transmembrane region" description="Helical" evidence="13">
    <location>
        <begin position="65"/>
        <end position="82"/>
    </location>
</feature>
<evidence type="ECO:0000256" key="2">
    <source>
        <dbReference type="ARBA" id="ARBA00012657"/>
    </source>
</evidence>
<dbReference type="PANTHER" id="PTHR15172:SF1">
    <property type="entry name" value="GALACTOCEREBROSIDASE"/>
    <property type="match status" value="1"/>
</dbReference>
<gene>
    <name evidence="18" type="ORF">LOTGIDRAFT_174010</name>
</gene>
<keyword evidence="13" id="KW-0472">Membrane</keyword>
<dbReference type="EMBL" id="KB201194">
    <property type="protein sequence ID" value="ESO99011.1"/>
    <property type="molecule type" value="Genomic_DNA"/>
</dbReference>
<evidence type="ECO:0000256" key="9">
    <source>
        <dbReference type="ARBA" id="ARBA00023180"/>
    </source>
</evidence>
<evidence type="ECO:0000256" key="12">
    <source>
        <dbReference type="PIRSR" id="PIRSR601286-50"/>
    </source>
</evidence>
<keyword evidence="4" id="KW-0378">Hydrolase</keyword>
<sequence>MVYRIILLLSILSCGYCTQDSNYIVDSSGGYGRTFDGIGAISGGGALADIVCYPQIRTGQRNCLVSLRIAIYLLFVYGLYLLQATSKLLMNYPDPERSDILDFLFMPNYGASLHIFKVEIGGDMQSTEGTEASHMHNSWDLNFDRGYEWWLMKEAKKRNPDIKLYGLPWGFPGFLRDAEGTPWGNIQHTADYIVTWVKGAKEHHKLNIDFIGIWNESPYNISYIKTLRKTLNDAGFSKTKIIAADGKWDIADDIARDQQLADAVHAIGTHYPGTFSDTQAVSTNKPLWASEDWGCTDPIVGPGCLARTLNQNYVNGYMTSTIIWNIISSYYYGLPWYGSGLMTASEPWSGHYIVAPNIWVTAHTTQFTQIGWKYLKHGSGVGKLNGGGSYVVLVSPDEKDFTIIIETMSHDNSICVRPPLPPYNVAGSQTAMFDLKGSLAKITQKLNVWYSRIGYDELIPVSFQKQDQIQINNGTIKLNILINELWTLTTVSTGYKGSVPFIPEPQPFSLPYKEDFESYNISQEPFDFSQQVGSFEVDVMDGNKFMKQAVLEPPVHWFYCQIDKENTTLNVFGDYNWKDIHAEVNVMIPTVNGSKSVYLAVRATTAGCRALLSSGLFFFFYPTEHRFVLSTDLLQKNVLTQGNIAYVKDSWNNLSLTVKGNQLSGYVNSDFIFNVTVPVAITNGWVAFGSYPFGLAYFDDVFIYTVD</sequence>
<evidence type="ECO:0000256" key="8">
    <source>
        <dbReference type="ARBA" id="ARBA00023157"/>
    </source>
</evidence>
<dbReference type="Gene3D" id="3.20.20.70">
    <property type="entry name" value="Aldolase class I"/>
    <property type="match status" value="1"/>
</dbReference>
<keyword evidence="10" id="KW-0326">Glycosidase</keyword>
<dbReference type="Pfam" id="PF17387">
    <property type="entry name" value="Glyco_hydro_59M"/>
    <property type="match status" value="1"/>
</dbReference>
<dbReference type="Proteomes" id="UP000030746">
    <property type="component" value="Unassembled WGS sequence"/>
</dbReference>
<feature type="domain" description="Glycosyl hydrolase family 59 catalytic" evidence="15">
    <location>
        <begin position="83"/>
        <end position="366"/>
    </location>
</feature>
<dbReference type="RefSeq" id="XP_009050291.1">
    <property type="nucleotide sequence ID" value="XM_009052043.1"/>
</dbReference>
<dbReference type="KEGG" id="lgi:LOTGIDRAFT_174010"/>
<evidence type="ECO:0000256" key="7">
    <source>
        <dbReference type="ARBA" id="ARBA00023098"/>
    </source>
</evidence>
<dbReference type="Pfam" id="PF02057">
    <property type="entry name" value="Glyco_hydro_59"/>
    <property type="match status" value="1"/>
</dbReference>
<feature type="domain" description="Glycosyl hydrolase family 59 C-terminal lectin" evidence="17">
    <location>
        <begin position="530"/>
        <end position="703"/>
    </location>
</feature>
<keyword evidence="13" id="KW-0812">Transmembrane</keyword>
<evidence type="ECO:0000256" key="11">
    <source>
        <dbReference type="ARBA" id="ARBA00033098"/>
    </source>
</evidence>
<evidence type="ECO:0000256" key="14">
    <source>
        <dbReference type="SAM" id="SignalP"/>
    </source>
</evidence>
<evidence type="ECO:0000256" key="6">
    <source>
        <dbReference type="ARBA" id="ARBA00022963"/>
    </source>
</evidence>
<dbReference type="GO" id="GO:0005764">
    <property type="term" value="C:lysosome"/>
    <property type="evidence" value="ECO:0007669"/>
    <property type="project" value="TreeGrafter"/>
</dbReference>
<evidence type="ECO:0000256" key="5">
    <source>
        <dbReference type="ARBA" id="ARBA00022919"/>
    </source>
</evidence>
<evidence type="ECO:0000259" key="15">
    <source>
        <dbReference type="Pfam" id="PF02057"/>
    </source>
</evidence>
<dbReference type="CTD" id="20242586"/>
<dbReference type="PRINTS" id="PR00850">
    <property type="entry name" value="GLHYDRLASE59"/>
</dbReference>
<dbReference type="GO" id="GO:0004336">
    <property type="term" value="F:galactosylceramidase activity"/>
    <property type="evidence" value="ECO:0007669"/>
    <property type="project" value="UniProtKB-EC"/>
</dbReference>
<feature type="active site" description="Nucleophile" evidence="12">
    <location>
        <position position="291"/>
    </location>
</feature>
<dbReference type="Gene3D" id="2.60.120.560">
    <property type="entry name" value="Exo-inulinase, domain 1"/>
    <property type="match status" value="1"/>
</dbReference>
<proteinExistence type="inferred from homology"/>
<dbReference type="GeneID" id="20242586"/>